<dbReference type="Pfam" id="PF05954">
    <property type="entry name" value="Phage_GPD"/>
    <property type="match status" value="1"/>
</dbReference>
<accession>A0A072TEM5</accession>
<evidence type="ECO:0000256" key="4">
    <source>
        <dbReference type="ARBA" id="ARBA00022525"/>
    </source>
</evidence>
<dbReference type="Gene3D" id="3.55.50.10">
    <property type="entry name" value="Baseplate protein-like domains"/>
    <property type="match status" value="1"/>
</dbReference>
<proteinExistence type="inferred from homology"/>
<dbReference type="HOGENOM" id="CLU_004121_7_3_1"/>
<dbReference type="PANTHER" id="PTHR32305">
    <property type="match status" value="1"/>
</dbReference>
<dbReference type="NCBIfam" id="TIGR03361">
    <property type="entry name" value="VI_Rhs_Vgr"/>
    <property type="match status" value="1"/>
</dbReference>
<dbReference type="InterPro" id="IPR037026">
    <property type="entry name" value="Vgr_OB-fold_dom_sf"/>
</dbReference>
<feature type="repeat" description="ANK" evidence="5">
    <location>
        <begin position="1093"/>
        <end position="1126"/>
    </location>
</feature>
<dbReference type="GO" id="GO:0005886">
    <property type="term" value="C:plasma membrane"/>
    <property type="evidence" value="ECO:0007669"/>
    <property type="project" value="UniProtKB-SubCell"/>
</dbReference>
<dbReference type="SUPFAM" id="SSF69349">
    <property type="entry name" value="Phage fibre proteins"/>
    <property type="match status" value="1"/>
</dbReference>
<dbReference type="InterPro" id="IPR050708">
    <property type="entry name" value="T6SS_VgrG/RHS"/>
</dbReference>
<dbReference type="EnsemblPlants" id="KEH15468">
    <property type="protein sequence ID" value="KEH15468"/>
    <property type="gene ID" value="MTR_0980s0010"/>
</dbReference>
<dbReference type="Gene3D" id="4.10.220.110">
    <property type="match status" value="1"/>
</dbReference>
<dbReference type="Pfam" id="PF26363">
    <property type="entry name" value="Phospholipase-like"/>
    <property type="match status" value="1"/>
</dbReference>
<dbReference type="InterPro" id="IPR036770">
    <property type="entry name" value="Ankyrin_rpt-contain_sf"/>
</dbReference>
<evidence type="ECO:0000259" key="7">
    <source>
        <dbReference type="Pfam" id="PF22178"/>
    </source>
</evidence>
<dbReference type="Pfam" id="PF04717">
    <property type="entry name" value="Phage_base_V"/>
    <property type="match status" value="1"/>
</dbReference>
<comment type="similarity">
    <text evidence="3">Belongs to the VgrG protein family.</text>
</comment>
<dbReference type="STRING" id="3880.A0A072TEM5"/>
<dbReference type="InterPro" id="IPR054030">
    <property type="entry name" value="Gp5_Vgr_C"/>
</dbReference>
<name>A0A072TEM5_MEDTR</name>
<dbReference type="SUPFAM" id="SSF69279">
    <property type="entry name" value="Phage tail proteins"/>
    <property type="match status" value="2"/>
</dbReference>
<dbReference type="PANTHER" id="PTHR32305:SF15">
    <property type="entry name" value="PROTEIN RHSA-RELATED"/>
    <property type="match status" value="1"/>
</dbReference>
<dbReference type="InterPro" id="IPR017847">
    <property type="entry name" value="T6SS_RhsGE_Vgr_subset"/>
</dbReference>
<evidence type="ECO:0000256" key="2">
    <source>
        <dbReference type="ARBA" id="ARBA00004613"/>
    </source>
</evidence>
<keyword evidence="5" id="KW-0040">ANK repeat</keyword>
<evidence type="ECO:0000313" key="8">
    <source>
        <dbReference type="EMBL" id="KEH15468.1"/>
    </source>
</evidence>
<sequence>MPGAGLLGGAASAVQLAQTGLSLMGKAPESIAEAINSLTGALPRLTQDNRFITIETPLGPDVLLVSAAVIDEHVNQLTETHLDLLSHRNNIEPQEIVGQRVKITLEPQSRNFSLTRVVTSAADIETKRYFDGYVASFGRVGKSGSVTRYEMSVVPWFWFLTRSTDCRIFQNQTPQDILSDIFREMGFSDFEFTMQGERPKLEYIVMYDESYYSFCSRLMEQEGLIWTIRYEQDKHILVIGDTNAVFQPIPNLKTIPYEASSAASEQNGIDRWDEAFSFRVGKITYRDFNYNQPSSQLMHVEVPTVNLKHPNIQTTERYQFHSLYDHGDDGQRYACYAMEAEEALAHRFNGAGHAHGMTTSGRFTLVNHGTSAYNNKDFVILRVRHQVANDYTQQTSKLPYHNTFTCLPIDIPFRPERRTPKPHMQGTQSAIVVGPKGEEIHTDGSRVKLHFLWDRRGKLDGSDSMWVRVSQPWAGKGWGGSAIPRIGQEVLVSFNQGDPDNPIVVGRVFNGDSGNPYHGSGGQTMGMRSQTHKGEGFNELRFSDVNGAQEVFLHAQKDMKTIVKDSESHTVESGARNVSVLKGDESKHVAEGSLSEKIAKARFTTANTVGVQALAGDAGPGKQSYQATDEIEHRVGASIVTLKPDSIKLSHGASSILINQSGIFLDGPVIHLNQGLFVTPEQAMAIEWANQQAIIAAGLASADPKVQAAARKLQATVKAQQLAKLAGAVYTPGTAPPGWKNVSNDPEALKKFGLRPQDLQIPGSNFGAQAYVPDPAVFGDSMKPALAFKGTQPTVKEDWSNNLNQGLGDNSPYYDRAVTIGKKIYGSGNAGGLDLTGHSLGGGLASAASQASGAGATTFNAAGLNSETLPMYGAAPRASAITNYRVDGDILTGVQEGRLGPISDVTSELMPKAVGDERTGNDRCRSAGVVAESTSGTLMKYSKVIAAGAVVAVIGLSSPFWWPTHAQETKMADFKRYPPEDFFSGSQLELARAIRDGNLEQVKSLATHIDLAAPGNKKATLLSFAVQEAIPVKTDTSNVHFQIISELVRDGAKPEQPFGENGANVAYLAARADTPNLLKALLAGGMSPDLKYDGDTPLLFATCKDTLLPQMRVLVEHKADVNRRDSMKETALYEATRLRQWDVVDYLLAHGADPSVKNDNGLAYSKVLGDELQQTPKGSPQLSRIEAIHKRLVTAGVQ</sequence>
<dbReference type="InterPro" id="IPR006533">
    <property type="entry name" value="T6SS_Vgr_RhsGE"/>
</dbReference>
<keyword evidence="10" id="KW-1185">Reference proteome</keyword>
<dbReference type="SUPFAM" id="SSF53474">
    <property type="entry name" value="alpha/beta-Hydrolases"/>
    <property type="match status" value="1"/>
</dbReference>
<keyword evidence="4" id="KW-0964">Secreted</keyword>
<feature type="repeat" description="ANK" evidence="5">
    <location>
        <begin position="1127"/>
        <end position="1159"/>
    </location>
</feature>
<evidence type="ECO:0000313" key="10">
    <source>
        <dbReference type="Proteomes" id="UP000002051"/>
    </source>
</evidence>
<dbReference type="Gene3D" id="1.25.40.20">
    <property type="entry name" value="Ankyrin repeat-containing domain"/>
    <property type="match status" value="1"/>
</dbReference>
<dbReference type="NCBIfam" id="TIGR01646">
    <property type="entry name" value="vgr_GE"/>
    <property type="match status" value="1"/>
</dbReference>
<dbReference type="Gene3D" id="2.20.220.20">
    <property type="match status" value="1"/>
</dbReference>
<dbReference type="EMBL" id="KL403704">
    <property type="protein sequence ID" value="KEH15468.1"/>
    <property type="molecule type" value="Genomic_DNA"/>
</dbReference>
<protein>
    <submittedName>
        <fullName evidence="8">VgrG protein</fullName>
    </submittedName>
</protein>
<reference evidence="8 10" key="1">
    <citation type="journal article" date="2011" name="Nature">
        <title>The Medicago genome provides insight into the evolution of rhizobial symbioses.</title>
        <authorList>
            <person name="Young N.D."/>
            <person name="Debelle F."/>
            <person name="Oldroyd G.E."/>
            <person name="Geurts R."/>
            <person name="Cannon S.B."/>
            <person name="Udvardi M.K."/>
            <person name="Benedito V.A."/>
            <person name="Mayer K.F."/>
            <person name="Gouzy J."/>
            <person name="Schoof H."/>
            <person name="Van de Peer Y."/>
            <person name="Proost S."/>
            <person name="Cook D.R."/>
            <person name="Meyers B.C."/>
            <person name="Spannagl M."/>
            <person name="Cheung F."/>
            <person name="De Mita S."/>
            <person name="Krishnakumar V."/>
            <person name="Gundlach H."/>
            <person name="Zhou S."/>
            <person name="Mudge J."/>
            <person name="Bharti A.K."/>
            <person name="Murray J.D."/>
            <person name="Naoumkina M.A."/>
            <person name="Rosen B."/>
            <person name="Silverstein K.A."/>
            <person name="Tang H."/>
            <person name="Rombauts S."/>
            <person name="Zhao P.X."/>
            <person name="Zhou P."/>
            <person name="Barbe V."/>
            <person name="Bardou P."/>
            <person name="Bechner M."/>
            <person name="Bellec A."/>
            <person name="Berger A."/>
            <person name="Berges H."/>
            <person name="Bidwell S."/>
            <person name="Bisseling T."/>
            <person name="Choisne N."/>
            <person name="Couloux A."/>
            <person name="Denny R."/>
            <person name="Deshpande S."/>
            <person name="Dai X."/>
            <person name="Doyle J.J."/>
            <person name="Dudez A.M."/>
            <person name="Farmer A.D."/>
            <person name="Fouteau S."/>
            <person name="Franken C."/>
            <person name="Gibelin C."/>
            <person name="Gish J."/>
            <person name="Goldstein S."/>
            <person name="Gonzalez A.J."/>
            <person name="Green P.J."/>
            <person name="Hallab A."/>
            <person name="Hartog M."/>
            <person name="Hua A."/>
            <person name="Humphray S.J."/>
            <person name="Jeong D.H."/>
            <person name="Jing Y."/>
            <person name="Jocker A."/>
            <person name="Kenton S.M."/>
            <person name="Kim D.J."/>
            <person name="Klee K."/>
            <person name="Lai H."/>
            <person name="Lang C."/>
            <person name="Lin S."/>
            <person name="Macmil S.L."/>
            <person name="Magdelenat G."/>
            <person name="Matthews L."/>
            <person name="McCorrison J."/>
            <person name="Monaghan E.L."/>
            <person name="Mun J.H."/>
            <person name="Najar F.Z."/>
            <person name="Nicholson C."/>
            <person name="Noirot C."/>
            <person name="O'Bleness M."/>
            <person name="Paule C.R."/>
            <person name="Poulain J."/>
            <person name="Prion F."/>
            <person name="Qin B."/>
            <person name="Qu C."/>
            <person name="Retzel E.F."/>
            <person name="Riddle C."/>
            <person name="Sallet E."/>
            <person name="Samain S."/>
            <person name="Samson N."/>
            <person name="Sanders I."/>
            <person name="Saurat O."/>
            <person name="Scarpelli C."/>
            <person name="Schiex T."/>
            <person name="Segurens B."/>
            <person name="Severin A.J."/>
            <person name="Sherrier D.J."/>
            <person name="Shi R."/>
            <person name="Sims S."/>
            <person name="Singer S.R."/>
            <person name="Sinharoy S."/>
            <person name="Sterck L."/>
            <person name="Viollet A."/>
            <person name="Wang B.B."/>
            <person name="Wang K."/>
            <person name="Wang M."/>
            <person name="Wang X."/>
            <person name="Warfsmann J."/>
            <person name="Weissenbach J."/>
            <person name="White D.D."/>
            <person name="White J.D."/>
            <person name="Wiley G.B."/>
            <person name="Wincker P."/>
            <person name="Xing Y."/>
            <person name="Yang L."/>
            <person name="Yao Z."/>
            <person name="Ying F."/>
            <person name="Zhai J."/>
            <person name="Zhou L."/>
            <person name="Zuber A."/>
            <person name="Denarie J."/>
            <person name="Dixon R.A."/>
            <person name="May G.D."/>
            <person name="Schwartz D.C."/>
            <person name="Rogers J."/>
            <person name="Quetier F."/>
            <person name="Town C.D."/>
            <person name="Roe B.A."/>
        </authorList>
    </citation>
    <scope>NUCLEOTIDE SEQUENCE [LARGE SCALE GENOMIC DNA]</scope>
    <source>
        <strain evidence="8">A17</strain>
        <strain evidence="9 10">cv. Jemalong A17</strain>
    </source>
</reference>
<dbReference type="SMART" id="SM00248">
    <property type="entry name" value="ANK"/>
    <property type="match status" value="4"/>
</dbReference>
<dbReference type="PROSITE" id="PS50088">
    <property type="entry name" value="ANK_REPEAT"/>
    <property type="match status" value="2"/>
</dbReference>
<dbReference type="InterPro" id="IPR029058">
    <property type="entry name" value="AB_hydrolase_fold"/>
</dbReference>
<dbReference type="GO" id="GO:0005576">
    <property type="term" value="C:extracellular region"/>
    <property type="evidence" value="ECO:0007669"/>
    <property type="project" value="UniProtKB-SubCell"/>
</dbReference>
<dbReference type="SUPFAM" id="SSF48403">
    <property type="entry name" value="Ankyrin repeat"/>
    <property type="match status" value="1"/>
</dbReference>
<evidence type="ECO:0000256" key="1">
    <source>
        <dbReference type="ARBA" id="ARBA00004413"/>
    </source>
</evidence>
<evidence type="ECO:0000256" key="3">
    <source>
        <dbReference type="ARBA" id="ARBA00005558"/>
    </source>
</evidence>
<dbReference type="Gene3D" id="2.30.110.50">
    <property type="match status" value="1"/>
</dbReference>
<reference evidence="8 10" key="2">
    <citation type="journal article" date="2014" name="BMC Genomics">
        <title>An improved genome release (version Mt4.0) for the model legume Medicago truncatula.</title>
        <authorList>
            <person name="Tang H."/>
            <person name="Krishnakumar V."/>
            <person name="Bidwell S."/>
            <person name="Rosen B."/>
            <person name="Chan A."/>
            <person name="Zhou S."/>
            <person name="Gentzbittel L."/>
            <person name="Childs K.L."/>
            <person name="Yandell M."/>
            <person name="Gundlach H."/>
            <person name="Mayer K.F."/>
            <person name="Schwartz D.C."/>
            <person name="Town C.D."/>
        </authorList>
    </citation>
    <scope>GENOME REANNOTATION</scope>
    <source>
        <strain evidence="8">A17</strain>
        <strain evidence="9 10">cv. Jemalong A17</strain>
    </source>
</reference>
<dbReference type="SUPFAM" id="SSF69255">
    <property type="entry name" value="gp5 N-terminal domain-like"/>
    <property type="match status" value="1"/>
</dbReference>
<dbReference type="InterPro" id="IPR002110">
    <property type="entry name" value="Ankyrin_rpt"/>
</dbReference>
<dbReference type="AlphaFoldDB" id="A0A072TEM5"/>
<feature type="domain" description="Gp5/Type VI secretion system Vgr protein OB-fold" evidence="6">
    <location>
        <begin position="460"/>
        <end position="509"/>
    </location>
</feature>
<dbReference type="Pfam" id="PF22178">
    <property type="entry name" value="Gp5_trimer_C"/>
    <property type="match status" value="1"/>
</dbReference>
<organism evidence="8 10">
    <name type="scientific">Medicago truncatula</name>
    <name type="common">Barrel medic</name>
    <name type="synonym">Medicago tribuloides</name>
    <dbReference type="NCBI Taxonomy" id="3880"/>
    <lineage>
        <taxon>Eukaryota</taxon>
        <taxon>Viridiplantae</taxon>
        <taxon>Streptophyta</taxon>
        <taxon>Embryophyta</taxon>
        <taxon>Tracheophyta</taxon>
        <taxon>Spermatophyta</taxon>
        <taxon>Magnoliopsida</taxon>
        <taxon>eudicotyledons</taxon>
        <taxon>Gunneridae</taxon>
        <taxon>Pentapetalae</taxon>
        <taxon>rosids</taxon>
        <taxon>fabids</taxon>
        <taxon>Fabales</taxon>
        <taxon>Fabaceae</taxon>
        <taxon>Papilionoideae</taxon>
        <taxon>50 kb inversion clade</taxon>
        <taxon>NPAAA clade</taxon>
        <taxon>Hologalegina</taxon>
        <taxon>IRL clade</taxon>
        <taxon>Trifolieae</taxon>
        <taxon>Medicago</taxon>
    </lineage>
</organism>
<feature type="domain" description="Gp5/Type VI secretion system Vgr C-terminal trimerisation" evidence="7">
    <location>
        <begin position="525"/>
        <end position="601"/>
    </location>
</feature>
<dbReference type="Gene3D" id="2.40.50.230">
    <property type="entry name" value="Gp5 N-terminal domain"/>
    <property type="match status" value="1"/>
</dbReference>
<dbReference type="Proteomes" id="UP000002051">
    <property type="component" value="Unassembled WGS sequence"/>
</dbReference>
<reference evidence="9" key="3">
    <citation type="submission" date="2015-06" db="UniProtKB">
        <authorList>
            <consortium name="EnsemblPlants"/>
        </authorList>
    </citation>
    <scope>IDENTIFICATION</scope>
    <source>
        <strain evidence="9">cv. Jemalong A17</strain>
    </source>
</reference>
<evidence type="ECO:0000259" key="6">
    <source>
        <dbReference type="Pfam" id="PF04717"/>
    </source>
</evidence>
<evidence type="ECO:0000256" key="5">
    <source>
        <dbReference type="PROSITE-ProRule" id="PRU00023"/>
    </source>
</evidence>
<comment type="subcellular location">
    <subcellularLocation>
        <location evidence="1">Cell membrane</location>
        <topology evidence="1">Peripheral membrane protein</topology>
        <orientation evidence="1">Cytoplasmic side</orientation>
    </subcellularLocation>
    <subcellularLocation>
        <location evidence="2">Secreted</location>
    </subcellularLocation>
</comment>
<dbReference type="InterPro" id="IPR006531">
    <property type="entry name" value="Gp5/Vgr_OB"/>
</dbReference>
<evidence type="ECO:0000313" key="9">
    <source>
        <dbReference type="EnsemblPlants" id="KEH15468"/>
    </source>
</evidence>
<dbReference type="Pfam" id="PF12796">
    <property type="entry name" value="Ank_2"/>
    <property type="match status" value="1"/>
</dbReference>
<gene>
    <name evidence="8" type="ORF">MTR_0980s0010</name>
</gene>